<dbReference type="Proteomes" id="UP001372834">
    <property type="component" value="Unassembled WGS sequence"/>
</dbReference>
<reference evidence="3 4" key="1">
    <citation type="submission" date="2023-10" db="EMBL/GenBank/DDBJ databases">
        <title>Genomes of two closely related lineages of the louse Polyplax serrata with different host specificities.</title>
        <authorList>
            <person name="Martinu J."/>
            <person name="Tarabai H."/>
            <person name="Stefka J."/>
            <person name="Hypsa V."/>
        </authorList>
    </citation>
    <scope>NUCLEOTIDE SEQUENCE [LARGE SCALE GENOMIC DNA]</scope>
    <source>
        <strain evidence="3">HR10_N</strain>
    </source>
</reference>
<dbReference type="AlphaFoldDB" id="A0AAN8SH08"/>
<protein>
    <recommendedName>
        <fullName evidence="2">Peptidase S8 pro-domain domain-containing protein</fullName>
    </recommendedName>
</protein>
<dbReference type="EMBL" id="JAWJWE010000001">
    <property type="protein sequence ID" value="KAK6644150.1"/>
    <property type="molecule type" value="Genomic_DNA"/>
</dbReference>
<evidence type="ECO:0000256" key="1">
    <source>
        <dbReference type="SAM" id="Phobius"/>
    </source>
</evidence>
<keyword evidence="1" id="KW-0812">Transmembrane</keyword>
<evidence type="ECO:0000313" key="4">
    <source>
        <dbReference type="Proteomes" id="UP001372834"/>
    </source>
</evidence>
<evidence type="ECO:0000259" key="2">
    <source>
        <dbReference type="Pfam" id="PF16470"/>
    </source>
</evidence>
<accession>A0AAN8SH08</accession>
<dbReference type="Pfam" id="PF16470">
    <property type="entry name" value="S8_pro-domain"/>
    <property type="match status" value="1"/>
</dbReference>
<gene>
    <name evidence="3" type="ORF">RUM43_000417</name>
</gene>
<organism evidence="3 4">
    <name type="scientific">Polyplax serrata</name>
    <name type="common">Common mouse louse</name>
    <dbReference type="NCBI Taxonomy" id="468196"/>
    <lineage>
        <taxon>Eukaryota</taxon>
        <taxon>Metazoa</taxon>
        <taxon>Ecdysozoa</taxon>
        <taxon>Arthropoda</taxon>
        <taxon>Hexapoda</taxon>
        <taxon>Insecta</taxon>
        <taxon>Pterygota</taxon>
        <taxon>Neoptera</taxon>
        <taxon>Paraneoptera</taxon>
        <taxon>Psocodea</taxon>
        <taxon>Troctomorpha</taxon>
        <taxon>Phthiraptera</taxon>
        <taxon>Anoplura</taxon>
        <taxon>Polyplacidae</taxon>
        <taxon>Polyplax</taxon>
    </lineage>
</organism>
<proteinExistence type="predicted"/>
<keyword evidence="1" id="KW-0472">Membrane</keyword>
<sequence>MVQCGSVFLNVFVFGIFWLSCEVAGRQTTFYQNQFAVHIPSGKADADDIAARHGFVNLGKSEFIYHRLYCMRAKALG</sequence>
<evidence type="ECO:0000313" key="3">
    <source>
        <dbReference type="EMBL" id="KAK6644150.1"/>
    </source>
</evidence>
<feature type="transmembrane region" description="Helical" evidence="1">
    <location>
        <begin position="6"/>
        <end position="25"/>
    </location>
</feature>
<dbReference type="InterPro" id="IPR032815">
    <property type="entry name" value="S8_pro-domain"/>
</dbReference>
<name>A0AAN8SH08_POLSC</name>
<feature type="domain" description="Peptidase S8 pro-domain" evidence="2">
    <location>
        <begin position="34"/>
        <end position="62"/>
    </location>
</feature>
<dbReference type="SUPFAM" id="SSF54897">
    <property type="entry name" value="Protease propeptides/inhibitors"/>
    <property type="match status" value="1"/>
</dbReference>
<dbReference type="InterPro" id="IPR038466">
    <property type="entry name" value="S8_pro-domain_sf"/>
</dbReference>
<dbReference type="Gene3D" id="3.30.70.850">
    <property type="entry name" value="Peptidase S8, pro-domain"/>
    <property type="match status" value="1"/>
</dbReference>
<comment type="caution">
    <text evidence="3">The sequence shown here is derived from an EMBL/GenBank/DDBJ whole genome shotgun (WGS) entry which is preliminary data.</text>
</comment>
<keyword evidence="1" id="KW-1133">Transmembrane helix</keyword>